<keyword evidence="3" id="KW-1185">Reference proteome</keyword>
<dbReference type="EMBL" id="CP150951">
    <property type="protein sequence ID" value="XFO62993.1"/>
    <property type="molecule type" value="Genomic_DNA"/>
</dbReference>
<protein>
    <recommendedName>
        <fullName evidence="4">Lipoprotein</fullName>
    </recommendedName>
</protein>
<evidence type="ECO:0000313" key="3">
    <source>
        <dbReference type="Proteomes" id="UP001440612"/>
    </source>
</evidence>
<feature type="compositionally biased region" description="Acidic residues" evidence="1">
    <location>
        <begin position="223"/>
        <end position="254"/>
    </location>
</feature>
<reference evidence="3" key="1">
    <citation type="submission" date="2024-04" db="EMBL/GenBank/DDBJ databases">
        <title>Phylogenomic analyses of a clade within the roseobacter group suggest taxonomic reassignments of species of the genera Aestuariivita, Citreicella, Loktanella, Nautella, Pelagibaca, Ruegeria, Thalassobius, Thiobacimonas and Tropicibacter, and the proposal o.</title>
        <authorList>
            <person name="Jeon C.O."/>
        </authorList>
    </citation>
    <scope>NUCLEOTIDE SEQUENCE [LARGE SCALE GENOMIC DNA]</scope>
    <source>
        <strain evidence="3">BS5-3</strain>
    </source>
</reference>
<dbReference type="Proteomes" id="UP001440612">
    <property type="component" value="Chromosome"/>
</dbReference>
<evidence type="ECO:0000256" key="1">
    <source>
        <dbReference type="SAM" id="MobiDB-lite"/>
    </source>
</evidence>
<feature type="compositionally biased region" description="Basic and acidic residues" evidence="1">
    <location>
        <begin position="393"/>
        <end position="406"/>
    </location>
</feature>
<organism evidence="2 3">
    <name type="scientific">Yoonia phaeophyticola</name>
    <dbReference type="NCBI Taxonomy" id="3137369"/>
    <lineage>
        <taxon>Bacteria</taxon>
        <taxon>Pseudomonadati</taxon>
        <taxon>Pseudomonadota</taxon>
        <taxon>Alphaproteobacteria</taxon>
        <taxon>Rhodobacterales</taxon>
        <taxon>Paracoccaceae</taxon>
        <taxon>Yoonia</taxon>
    </lineage>
</organism>
<name>A0ABZ3IDS8_9RHOB</name>
<evidence type="ECO:0008006" key="4">
    <source>
        <dbReference type="Google" id="ProtNLM"/>
    </source>
</evidence>
<proteinExistence type="predicted"/>
<dbReference type="RefSeq" id="WP_373636677.1">
    <property type="nucleotide sequence ID" value="NZ_CP150951.2"/>
</dbReference>
<gene>
    <name evidence="2" type="ORF">AABB29_20830</name>
</gene>
<evidence type="ECO:0000313" key="2">
    <source>
        <dbReference type="EMBL" id="XFO62993.1"/>
    </source>
</evidence>
<feature type="compositionally biased region" description="Acidic residues" evidence="1">
    <location>
        <begin position="421"/>
        <end position="441"/>
    </location>
</feature>
<feature type="region of interest" description="Disordered" evidence="1">
    <location>
        <begin position="386"/>
        <end position="470"/>
    </location>
</feature>
<feature type="compositionally biased region" description="Low complexity" evidence="1">
    <location>
        <begin position="442"/>
        <end position="456"/>
    </location>
</feature>
<sequence>MDDSSKILSVSYGNFSCHLEGFDDSVEVMKTVVSYFHELAGHERFMDMEPQAPDMDTLARLTEDQTGGVIEAEGEGNSVSMRMIPEAAADAVDEAEEFVEDVIAEDELSDGADTIVLKKEDDVETAETIAEEAPTADVADFPIDEDSVAAKLQRIRAVVDRPAGEAAPAETAEDDANAFTEDLAEDDGPAVETAAPGNPLAKRLAELAARKAEDAAHEAGIALDDEDDYDDDLSEEELAELDAEFAAEEAEDVPVSEAPAAEDTSGPLELTEEDQIVEDSFADEAPLEAADPVAEPEVIEDTGPLVLTGASNSDDDDDFDLQDDIAEAQREIAEKDKRNDLRDTVDANMTRILSQTDEHLAEPEGRRHRDAFAQLKAAVAATEAARQLGDSGATERDKNEVFRDDLGALDAEEAQEKAETPAEEPIVEDTAADDVAEEPAAADEPVIAEEPAPAAPEIEEPVAVEKPAPAPLKLVSSQAANTSDAASDRLRQIAAAKDAGPVTKDGFAEFAASHSATELTDLLEAAAAYICIVQGEDDFSRPQVMKKVQSASAKEFSREDGLRAFGKLLRLNRLAKLENGRFRVAPDTRFVPEGKAAQG</sequence>
<feature type="region of interest" description="Disordered" evidence="1">
    <location>
        <begin position="216"/>
        <end position="270"/>
    </location>
</feature>
<accession>A0ABZ3IDS8</accession>